<feature type="chain" id="PRO_5038506334" description="Lipoprotein" evidence="1">
    <location>
        <begin position="22"/>
        <end position="278"/>
    </location>
</feature>
<dbReference type="eggNOG" id="ENOG5033F7D">
    <property type="taxonomic scope" value="Bacteria"/>
</dbReference>
<evidence type="ECO:0008006" key="4">
    <source>
        <dbReference type="Google" id="ProtNLM"/>
    </source>
</evidence>
<reference evidence="3" key="2">
    <citation type="submission" date="2010-01" db="EMBL/GenBank/DDBJ databases">
        <title>The complete genome of Geodermatophilus obscurus DSM 43160.</title>
        <authorList>
            <consortium name="US DOE Joint Genome Institute (JGI-PGF)"/>
            <person name="Lucas S."/>
            <person name="Copeland A."/>
            <person name="Lapidus A."/>
            <person name="Glavina del Rio T."/>
            <person name="Dalin E."/>
            <person name="Tice H."/>
            <person name="Bruce D."/>
            <person name="Goodwin L."/>
            <person name="Pitluck S."/>
            <person name="Kyrpides N."/>
            <person name="Mavromatis K."/>
            <person name="Ivanova N."/>
            <person name="Munk A.C."/>
            <person name="Brettin T."/>
            <person name="Detter J.C."/>
            <person name="Han C."/>
            <person name="Larimer F."/>
            <person name="Land M."/>
            <person name="Hauser L."/>
            <person name="Markowitz V."/>
            <person name="Cheng J.-F."/>
            <person name="Hugenholtz P."/>
            <person name="Woyke T."/>
            <person name="Wu D."/>
            <person name="Jando M."/>
            <person name="Schneider S."/>
            <person name="Klenk H.-P."/>
            <person name="Eisen J.A."/>
        </authorList>
    </citation>
    <scope>NUCLEOTIDE SEQUENCE [LARGE SCALE GENOMIC DNA]</scope>
    <source>
        <strain evidence="3">ATCC 25078 / DSM 43160 / JCM 3152 / KCC A-0152 / KCTC 9177 / NBRC 13315 / NRRL B-3577 / G-20</strain>
    </source>
</reference>
<proteinExistence type="predicted"/>
<gene>
    <name evidence="2" type="ordered locus">Gobs_4735</name>
</gene>
<evidence type="ECO:0000313" key="3">
    <source>
        <dbReference type="Proteomes" id="UP000001382"/>
    </source>
</evidence>
<dbReference type="Proteomes" id="UP000001382">
    <property type="component" value="Chromosome"/>
</dbReference>
<dbReference type="STRING" id="526225.Gobs_4735"/>
<sequence length="278" mass="28435">MRRTVLALALLCAACSGGDGAAGAAPSTTSAAPVPPPVPGIEAEVVRHRTDVPVTGQVHVRVTDTGDRPFTVTAVAIDSPGFAPLPPTALTAAFEPGRTVDLRTAFGEPDCTAQPSPPAARLTVARPDGTVEELRVPLAGDDLDVVHREACAVAGVLAVAGTGLTDLAAAGDSVTGTLVLTRTGDDDRAVTVGYARRSVVLELAVDGLPLELRPGEERATAGVSFTAASCEPHVLADTKQPFVFPLWIAVGDAEPVPVPLSVDPAQQALLWDLLGRVC</sequence>
<name>D2S5M0_GEOOG</name>
<evidence type="ECO:0000256" key="1">
    <source>
        <dbReference type="SAM" id="SignalP"/>
    </source>
</evidence>
<dbReference type="HOGENOM" id="CLU_985774_0_0_11"/>
<accession>D2S5M0</accession>
<reference evidence="2 3" key="1">
    <citation type="journal article" date="2010" name="Stand. Genomic Sci.">
        <title>Complete genome sequence of Geodermatophilus obscurus type strain (G-20).</title>
        <authorList>
            <person name="Ivanova N."/>
            <person name="Sikorski J."/>
            <person name="Jando M."/>
            <person name="Munk C."/>
            <person name="Lapidus A."/>
            <person name="Glavina Del Rio T."/>
            <person name="Copeland A."/>
            <person name="Tice H."/>
            <person name="Cheng J.-F."/>
            <person name="Lucas S."/>
            <person name="Chen F."/>
            <person name="Nolan M."/>
            <person name="Bruce D."/>
            <person name="Goodwin L."/>
            <person name="Pitluck S."/>
            <person name="Mavromatis K."/>
            <person name="Mikhailova N."/>
            <person name="Pati A."/>
            <person name="Chen A."/>
            <person name="Palaniappan K."/>
            <person name="Land M."/>
            <person name="Hauser L."/>
            <person name="Chang Y.-J."/>
            <person name="Jeffries C.D."/>
            <person name="Meincke L."/>
            <person name="Brettin T."/>
            <person name="Detter J.C."/>
            <person name="Detter J.C."/>
            <person name="Rohde M."/>
            <person name="Goeker M."/>
            <person name="Bristow J."/>
            <person name="Eisen J.A."/>
            <person name="Markowitz V."/>
            <person name="Hugenholtz P."/>
            <person name="Kyrpides N.C."/>
            <person name="Klenk H.-P."/>
        </authorList>
    </citation>
    <scope>NUCLEOTIDE SEQUENCE [LARGE SCALE GENOMIC DNA]</scope>
    <source>
        <strain evidence="3">ATCC 25078 / DSM 43160 / JCM 3152 / KCC A-0152 / KCTC 9177 / NBRC 13315 / NRRL B-3577 / G-20</strain>
    </source>
</reference>
<evidence type="ECO:0000313" key="2">
    <source>
        <dbReference type="EMBL" id="ADB77276.1"/>
    </source>
</evidence>
<feature type="signal peptide" evidence="1">
    <location>
        <begin position="1"/>
        <end position="21"/>
    </location>
</feature>
<dbReference type="RefSeq" id="WP_012950699.1">
    <property type="nucleotide sequence ID" value="NC_013757.1"/>
</dbReference>
<dbReference type="EMBL" id="CP001867">
    <property type="protein sequence ID" value="ADB77276.1"/>
    <property type="molecule type" value="Genomic_DNA"/>
</dbReference>
<keyword evidence="1" id="KW-0732">Signal</keyword>
<keyword evidence="3" id="KW-1185">Reference proteome</keyword>
<organism evidence="2 3">
    <name type="scientific">Geodermatophilus obscurus (strain ATCC 25078 / DSM 43160 / JCM 3152 / CCUG 61914 / KCC A-0152 / KCTC 9177 / NBRC 13315 / NRRL B-3577 / G-20)</name>
    <dbReference type="NCBI Taxonomy" id="526225"/>
    <lineage>
        <taxon>Bacteria</taxon>
        <taxon>Bacillati</taxon>
        <taxon>Actinomycetota</taxon>
        <taxon>Actinomycetes</taxon>
        <taxon>Geodermatophilales</taxon>
        <taxon>Geodermatophilaceae</taxon>
        <taxon>Geodermatophilus</taxon>
    </lineage>
</organism>
<dbReference type="KEGG" id="gob:Gobs_4735"/>
<dbReference type="AlphaFoldDB" id="D2S5M0"/>
<protein>
    <recommendedName>
        <fullName evidence="4">Lipoprotein</fullName>
    </recommendedName>
</protein>